<organism evidence="1 2">
    <name type="scientific">Nostoc paludosum FACHB-159</name>
    <dbReference type="NCBI Taxonomy" id="2692908"/>
    <lineage>
        <taxon>Bacteria</taxon>
        <taxon>Bacillati</taxon>
        <taxon>Cyanobacteriota</taxon>
        <taxon>Cyanophyceae</taxon>
        <taxon>Nostocales</taxon>
        <taxon>Nostocaceae</taxon>
        <taxon>Nostoc</taxon>
    </lineage>
</organism>
<protein>
    <submittedName>
        <fullName evidence="1">Uncharacterized protein</fullName>
    </submittedName>
</protein>
<comment type="caution">
    <text evidence="1">The sequence shown here is derived from an EMBL/GenBank/DDBJ whole genome shotgun (WGS) entry which is preliminary data.</text>
</comment>
<evidence type="ECO:0000313" key="1">
    <source>
        <dbReference type="EMBL" id="MBD2737170.1"/>
    </source>
</evidence>
<keyword evidence="2" id="KW-1185">Reference proteome</keyword>
<dbReference type="RefSeq" id="WP_190957768.1">
    <property type="nucleotide sequence ID" value="NZ_JACJTU010000028.1"/>
</dbReference>
<dbReference type="EMBL" id="JACJTU010000028">
    <property type="protein sequence ID" value="MBD2737170.1"/>
    <property type="molecule type" value="Genomic_DNA"/>
</dbReference>
<gene>
    <name evidence="1" type="ORF">H6H03_25345</name>
</gene>
<dbReference type="Proteomes" id="UP000637383">
    <property type="component" value="Unassembled WGS sequence"/>
</dbReference>
<reference evidence="1 2" key="1">
    <citation type="journal article" date="2020" name="ISME J.">
        <title>Comparative genomics reveals insights into cyanobacterial evolution and habitat adaptation.</title>
        <authorList>
            <person name="Chen M.Y."/>
            <person name="Teng W.K."/>
            <person name="Zhao L."/>
            <person name="Hu C.X."/>
            <person name="Zhou Y.K."/>
            <person name="Han B.P."/>
            <person name="Song L.R."/>
            <person name="Shu W.S."/>
        </authorList>
    </citation>
    <scope>NUCLEOTIDE SEQUENCE [LARGE SCALE GENOMIC DNA]</scope>
    <source>
        <strain evidence="1 2">FACHB-159</strain>
    </source>
</reference>
<accession>A0ABR8KDS2</accession>
<proteinExistence type="predicted"/>
<evidence type="ECO:0000313" key="2">
    <source>
        <dbReference type="Proteomes" id="UP000637383"/>
    </source>
</evidence>
<sequence>MEANSLGNNNNQTLPLLPEADTEQLESVVQVLANVTQLPVEVVKPHFDALLEQLMKAKQEQPFYKTATALEWITAFREWADSHRRDTPLLSEYALSRAGIYDDDEDEDI</sequence>
<name>A0ABR8KDS2_9NOSO</name>